<organism evidence="2 3">
    <name type="scientific">Pseudescherichia vulneris NBRC 102420</name>
    <dbReference type="NCBI Taxonomy" id="1115515"/>
    <lineage>
        <taxon>Bacteria</taxon>
        <taxon>Pseudomonadati</taxon>
        <taxon>Pseudomonadota</taxon>
        <taxon>Gammaproteobacteria</taxon>
        <taxon>Enterobacterales</taxon>
        <taxon>Enterobacteriaceae</taxon>
        <taxon>Pseudescherichia</taxon>
    </lineage>
</organism>
<evidence type="ECO:0008006" key="4">
    <source>
        <dbReference type="Google" id="ProtNLM"/>
    </source>
</evidence>
<feature type="compositionally biased region" description="Basic and acidic residues" evidence="1">
    <location>
        <begin position="1"/>
        <end position="15"/>
    </location>
</feature>
<dbReference type="STRING" id="1115515.EV102420_06_00060"/>
<accession>A0A090VPV5</accession>
<evidence type="ECO:0000256" key="1">
    <source>
        <dbReference type="SAM" id="MobiDB-lite"/>
    </source>
</evidence>
<dbReference type="RefSeq" id="WP_042389145.1">
    <property type="nucleotide sequence ID" value="NZ_BBMZ01000006.1"/>
</dbReference>
<evidence type="ECO:0000313" key="3">
    <source>
        <dbReference type="Proteomes" id="UP000029462"/>
    </source>
</evidence>
<dbReference type="AlphaFoldDB" id="A0A090VPV5"/>
<feature type="region of interest" description="Disordered" evidence="1">
    <location>
        <begin position="1"/>
        <end position="21"/>
    </location>
</feature>
<name>A0A090VPV5_PSEVU</name>
<dbReference type="Proteomes" id="UP000029462">
    <property type="component" value="Unassembled WGS sequence"/>
</dbReference>
<dbReference type="Pfam" id="PF06069">
    <property type="entry name" value="PerC"/>
    <property type="match status" value="1"/>
</dbReference>
<gene>
    <name evidence="2" type="ORF">EV102420_06_00060</name>
</gene>
<proteinExistence type="predicted"/>
<sequence length="102" mass="11389">MAKSRLEKHHEEKVLARPAPGTPVAVTPAAMEIEKLAIAREERGQYRVAANLWLKCMDKARGEVERSRIAMRRQRCIGFSNGLRRGDYSGISAGCECGVIYD</sequence>
<dbReference type="EMBL" id="BBMZ01000006">
    <property type="protein sequence ID" value="GAL57132.1"/>
    <property type="molecule type" value="Genomic_DNA"/>
</dbReference>
<reference evidence="2 3" key="1">
    <citation type="submission" date="2014-09" db="EMBL/GenBank/DDBJ databases">
        <title>Whole genome shotgun sequence of Escherichia vulneris NBRC 102420.</title>
        <authorList>
            <person name="Yoshida Y."/>
            <person name="Hosoyama A."/>
            <person name="Tsuchikane K."/>
            <person name="Ohji S."/>
            <person name="Ichikawa N."/>
            <person name="Kimura A."/>
            <person name="Yamazoe A."/>
            <person name="Ezaki T."/>
            <person name="Fujita N."/>
        </authorList>
    </citation>
    <scope>NUCLEOTIDE SEQUENCE [LARGE SCALE GENOMIC DNA]</scope>
    <source>
        <strain evidence="2 3">NBRC 102420</strain>
    </source>
</reference>
<comment type="caution">
    <text evidence="2">The sequence shown here is derived from an EMBL/GenBank/DDBJ whole genome shotgun (WGS) entry which is preliminary data.</text>
</comment>
<dbReference type="OrthoDB" id="6629566at2"/>
<dbReference type="InterPro" id="IPR024684">
    <property type="entry name" value="Tscrpt_act_PerC/SfV_Orf40"/>
</dbReference>
<evidence type="ECO:0000313" key="2">
    <source>
        <dbReference type="EMBL" id="GAL57132.1"/>
    </source>
</evidence>
<protein>
    <recommendedName>
        <fullName evidence="4">PerC family transcriptional regulator</fullName>
    </recommendedName>
</protein>
<keyword evidence="3" id="KW-1185">Reference proteome</keyword>